<protein>
    <submittedName>
        <fullName evidence="1">Uncharacterized protein</fullName>
    </submittedName>
</protein>
<evidence type="ECO:0000313" key="2">
    <source>
        <dbReference type="Proteomes" id="UP000253919"/>
    </source>
</evidence>
<keyword evidence="2" id="KW-1185">Reference proteome</keyword>
<gene>
    <name evidence="1" type="ORF">AHMF7616_01477</name>
</gene>
<dbReference type="EMBL" id="QASA01000001">
    <property type="protein sequence ID" value="RDC62878.1"/>
    <property type="molecule type" value="Genomic_DNA"/>
</dbReference>
<accession>A0A369QKT3</accession>
<comment type="caution">
    <text evidence="1">The sequence shown here is derived from an EMBL/GenBank/DDBJ whole genome shotgun (WGS) entry which is preliminary data.</text>
</comment>
<dbReference type="Proteomes" id="UP000253919">
    <property type="component" value="Unassembled WGS sequence"/>
</dbReference>
<organism evidence="1 2">
    <name type="scientific">Adhaeribacter pallidiroseus</name>
    <dbReference type="NCBI Taxonomy" id="2072847"/>
    <lineage>
        <taxon>Bacteria</taxon>
        <taxon>Pseudomonadati</taxon>
        <taxon>Bacteroidota</taxon>
        <taxon>Cytophagia</taxon>
        <taxon>Cytophagales</taxon>
        <taxon>Hymenobacteraceae</taxon>
        <taxon>Adhaeribacter</taxon>
    </lineage>
</organism>
<evidence type="ECO:0000313" key="1">
    <source>
        <dbReference type="EMBL" id="RDC62878.1"/>
    </source>
</evidence>
<reference evidence="1 2" key="1">
    <citation type="submission" date="2018-04" db="EMBL/GenBank/DDBJ databases">
        <title>Adhaeribacter sp. HMF7616 genome sequencing and assembly.</title>
        <authorList>
            <person name="Kang H."/>
            <person name="Kang J."/>
            <person name="Cha I."/>
            <person name="Kim H."/>
            <person name="Joh K."/>
        </authorList>
    </citation>
    <scope>NUCLEOTIDE SEQUENCE [LARGE SCALE GENOMIC DNA]</scope>
    <source>
        <strain evidence="1 2">HMF7616</strain>
    </source>
</reference>
<name>A0A369QKT3_9BACT</name>
<sequence>MCPSHRCAPGSQLLGVRQNNGTVAILPQPLPIDNDFIEKVEQHPITPERRFRFTNKCVENGCQQWNGKSCRVAERAVQYLESIPLNEKLPACSIRSNCRWFLQTGAEACKVCTYVLTEIIEEEFYNNLG</sequence>
<proteinExistence type="predicted"/>
<dbReference type="AlphaFoldDB" id="A0A369QKT3"/>